<feature type="transmembrane region" description="Helical" evidence="9">
    <location>
        <begin position="166"/>
        <end position="186"/>
    </location>
</feature>
<gene>
    <name evidence="11" type="ORF">E2562_003691</name>
</gene>
<dbReference type="Proteomes" id="UP000479710">
    <property type="component" value="Unassembled WGS sequence"/>
</dbReference>
<dbReference type="PROSITE" id="PS00216">
    <property type="entry name" value="SUGAR_TRANSPORT_1"/>
    <property type="match status" value="1"/>
</dbReference>
<comment type="similarity">
    <text evidence="2">Belongs to the major facilitator superfamily. Sugar transporter (TC 2.A.1.1) family.</text>
</comment>
<evidence type="ECO:0000256" key="1">
    <source>
        <dbReference type="ARBA" id="ARBA00004141"/>
    </source>
</evidence>
<dbReference type="OrthoDB" id="784158at2759"/>
<protein>
    <recommendedName>
        <fullName evidence="10">Major facilitator superfamily (MFS) profile domain-containing protein</fullName>
    </recommendedName>
</protein>
<keyword evidence="7 9" id="KW-1133">Transmembrane helix</keyword>
<dbReference type="InterPro" id="IPR003663">
    <property type="entry name" value="Sugar/inositol_transpt"/>
</dbReference>
<feature type="transmembrane region" description="Helical" evidence="9">
    <location>
        <begin position="6"/>
        <end position="24"/>
    </location>
</feature>
<organism evidence="11 12">
    <name type="scientific">Oryza meyeriana var. granulata</name>
    <dbReference type="NCBI Taxonomy" id="110450"/>
    <lineage>
        <taxon>Eukaryota</taxon>
        <taxon>Viridiplantae</taxon>
        <taxon>Streptophyta</taxon>
        <taxon>Embryophyta</taxon>
        <taxon>Tracheophyta</taxon>
        <taxon>Spermatophyta</taxon>
        <taxon>Magnoliopsida</taxon>
        <taxon>Liliopsida</taxon>
        <taxon>Poales</taxon>
        <taxon>Poaceae</taxon>
        <taxon>BOP clade</taxon>
        <taxon>Oryzoideae</taxon>
        <taxon>Oryzeae</taxon>
        <taxon>Oryzinae</taxon>
        <taxon>Oryza</taxon>
        <taxon>Oryza meyeriana</taxon>
    </lineage>
</organism>
<dbReference type="SUPFAM" id="SSF103473">
    <property type="entry name" value="MFS general substrate transporter"/>
    <property type="match status" value="1"/>
</dbReference>
<dbReference type="GO" id="GO:0016020">
    <property type="term" value="C:membrane"/>
    <property type="evidence" value="ECO:0007669"/>
    <property type="project" value="UniProtKB-SubCell"/>
</dbReference>
<evidence type="ECO:0000256" key="7">
    <source>
        <dbReference type="ARBA" id="ARBA00022989"/>
    </source>
</evidence>
<dbReference type="GO" id="GO:0015144">
    <property type="term" value="F:carbohydrate transmembrane transporter activity"/>
    <property type="evidence" value="ECO:0007669"/>
    <property type="project" value="InterPro"/>
</dbReference>
<evidence type="ECO:0000256" key="6">
    <source>
        <dbReference type="ARBA" id="ARBA00022847"/>
    </source>
</evidence>
<feature type="transmembrane region" description="Helical" evidence="9">
    <location>
        <begin position="36"/>
        <end position="57"/>
    </location>
</feature>
<proteinExistence type="inferred from homology"/>
<dbReference type="AlphaFoldDB" id="A0A6G1C4B6"/>
<name>A0A6G1C4B6_9ORYZ</name>
<dbReference type="PROSITE" id="PS50850">
    <property type="entry name" value="MFS"/>
    <property type="match status" value="1"/>
</dbReference>
<evidence type="ECO:0000313" key="11">
    <source>
        <dbReference type="EMBL" id="KAF0894807.1"/>
    </source>
</evidence>
<dbReference type="Pfam" id="PF00083">
    <property type="entry name" value="Sugar_tr"/>
    <property type="match status" value="1"/>
</dbReference>
<dbReference type="InterPro" id="IPR005828">
    <property type="entry name" value="MFS_sugar_transport-like"/>
</dbReference>
<dbReference type="PRINTS" id="PR00171">
    <property type="entry name" value="SUGRTRNSPORT"/>
</dbReference>
<accession>A0A6G1C4B6</accession>
<feature type="transmembrane region" description="Helical" evidence="9">
    <location>
        <begin position="98"/>
        <end position="118"/>
    </location>
</feature>
<keyword evidence="6" id="KW-0769">Symport</keyword>
<sequence length="211" mass="23790">MAALIPAFTQLTGINMIGFYAPVLMRTIGMGESASLLSTVIMVIVSSASTLISMFLVDRFGRRTLLLVSRIQMLVSEVLIGSIMAAKLRDEGGLSHTYAIVLIFLIGVYSTGFGWSWGPLSWLVPSEIFSLEVRLAGQSVAVASCFVFTVFIAQCFLAMLCRMKAWIFFFFARWITAMTAFVYLFLPETKEMPIEQVGRVWEEHWFWRRPI</sequence>
<comment type="subcellular location">
    <subcellularLocation>
        <location evidence="1">Membrane</location>
        <topology evidence="1">Multi-pass membrane protein</topology>
    </subcellularLocation>
</comment>
<evidence type="ECO:0000256" key="5">
    <source>
        <dbReference type="ARBA" id="ARBA00022692"/>
    </source>
</evidence>
<dbReference type="InterPro" id="IPR045262">
    <property type="entry name" value="STP/PLT_plant"/>
</dbReference>
<keyword evidence="5 9" id="KW-0812">Transmembrane</keyword>
<keyword evidence="3" id="KW-0813">Transport</keyword>
<feature type="transmembrane region" description="Helical" evidence="9">
    <location>
        <begin position="138"/>
        <end position="159"/>
    </location>
</feature>
<dbReference type="InterPro" id="IPR020846">
    <property type="entry name" value="MFS_dom"/>
</dbReference>
<evidence type="ECO:0000256" key="2">
    <source>
        <dbReference type="ARBA" id="ARBA00010992"/>
    </source>
</evidence>
<dbReference type="PANTHER" id="PTHR23500">
    <property type="entry name" value="SOLUTE CARRIER FAMILY 2, FACILITATED GLUCOSE TRANSPORTER"/>
    <property type="match status" value="1"/>
</dbReference>
<keyword evidence="12" id="KW-1185">Reference proteome</keyword>
<dbReference type="EMBL" id="SPHZ02000010">
    <property type="protein sequence ID" value="KAF0894807.1"/>
    <property type="molecule type" value="Genomic_DNA"/>
</dbReference>
<evidence type="ECO:0000259" key="10">
    <source>
        <dbReference type="PROSITE" id="PS50850"/>
    </source>
</evidence>
<evidence type="ECO:0000313" key="12">
    <source>
        <dbReference type="Proteomes" id="UP000479710"/>
    </source>
</evidence>
<reference evidence="11 12" key="1">
    <citation type="submission" date="2019-11" db="EMBL/GenBank/DDBJ databases">
        <title>Whole genome sequence of Oryza granulata.</title>
        <authorList>
            <person name="Li W."/>
        </authorList>
    </citation>
    <scope>NUCLEOTIDE SEQUENCE [LARGE SCALE GENOMIC DNA]</scope>
    <source>
        <strain evidence="12">cv. Menghai</strain>
        <tissue evidence="11">Leaf</tissue>
    </source>
</reference>
<dbReference type="Gene3D" id="1.20.1250.20">
    <property type="entry name" value="MFS general substrate transporter like domains"/>
    <property type="match status" value="1"/>
</dbReference>
<keyword evidence="8 9" id="KW-0472">Membrane</keyword>
<evidence type="ECO:0000256" key="8">
    <source>
        <dbReference type="ARBA" id="ARBA00023136"/>
    </source>
</evidence>
<comment type="caution">
    <text evidence="11">The sequence shown here is derived from an EMBL/GenBank/DDBJ whole genome shotgun (WGS) entry which is preliminary data.</text>
</comment>
<evidence type="ECO:0000256" key="9">
    <source>
        <dbReference type="SAM" id="Phobius"/>
    </source>
</evidence>
<keyword evidence="4" id="KW-0762">Sugar transport</keyword>
<dbReference type="PANTHER" id="PTHR23500:SF127">
    <property type="entry name" value="OS05G0169700 PROTEIN"/>
    <property type="match status" value="1"/>
</dbReference>
<evidence type="ECO:0000256" key="3">
    <source>
        <dbReference type="ARBA" id="ARBA00022448"/>
    </source>
</evidence>
<feature type="domain" description="Major facilitator superfamily (MFS) profile" evidence="10">
    <location>
        <begin position="1"/>
        <end position="190"/>
    </location>
</feature>
<dbReference type="InterPro" id="IPR036259">
    <property type="entry name" value="MFS_trans_sf"/>
</dbReference>
<dbReference type="InterPro" id="IPR005829">
    <property type="entry name" value="Sugar_transporter_CS"/>
</dbReference>
<dbReference type="GO" id="GO:0015293">
    <property type="term" value="F:symporter activity"/>
    <property type="evidence" value="ECO:0007669"/>
    <property type="project" value="UniProtKB-KW"/>
</dbReference>
<evidence type="ECO:0000256" key="4">
    <source>
        <dbReference type="ARBA" id="ARBA00022597"/>
    </source>
</evidence>